<proteinExistence type="predicted"/>
<sequence>MSTDGQKMTVTNHPEYEFCGLSQARGSKTVPVSEILPYIGNLCAGTFWLELNCRRYKGSDLSLDQLFHIYSMLAPLWKQAKLVLRVESLRRDCNDCHQIIKVCDPQQAGVEKEGRVPKLEISAYDGLDYTRYLEEIKQHFLQSTEAGRFLIYFHQCYEPIEIFQSFTINNLVTGECLQLSVIQFPPTQCYDLVNEAVVEDTKRRRKGTTARLFYRFECRPL</sequence>
<name>A0A915EIF4_9BILA</name>
<dbReference type="AlphaFoldDB" id="A0A915EIF4"/>
<organism evidence="1 2">
    <name type="scientific">Ditylenchus dipsaci</name>
    <dbReference type="NCBI Taxonomy" id="166011"/>
    <lineage>
        <taxon>Eukaryota</taxon>
        <taxon>Metazoa</taxon>
        <taxon>Ecdysozoa</taxon>
        <taxon>Nematoda</taxon>
        <taxon>Chromadorea</taxon>
        <taxon>Rhabditida</taxon>
        <taxon>Tylenchina</taxon>
        <taxon>Tylenchomorpha</taxon>
        <taxon>Sphaerularioidea</taxon>
        <taxon>Anguinidae</taxon>
        <taxon>Anguininae</taxon>
        <taxon>Ditylenchus</taxon>
    </lineage>
</organism>
<dbReference type="WBParaSite" id="jg7025">
    <property type="protein sequence ID" value="jg7025"/>
    <property type="gene ID" value="jg7025"/>
</dbReference>
<evidence type="ECO:0000313" key="1">
    <source>
        <dbReference type="Proteomes" id="UP000887574"/>
    </source>
</evidence>
<evidence type="ECO:0000313" key="2">
    <source>
        <dbReference type="WBParaSite" id="jg7025"/>
    </source>
</evidence>
<dbReference type="Proteomes" id="UP000887574">
    <property type="component" value="Unplaced"/>
</dbReference>
<protein>
    <submittedName>
        <fullName evidence="2">Uncharacterized protein</fullName>
    </submittedName>
</protein>
<keyword evidence="1" id="KW-1185">Reference proteome</keyword>
<accession>A0A915EIF4</accession>
<reference evidence="2" key="1">
    <citation type="submission" date="2022-11" db="UniProtKB">
        <authorList>
            <consortium name="WormBaseParasite"/>
        </authorList>
    </citation>
    <scope>IDENTIFICATION</scope>
</reference>